<evidence type="ECO:0000256" key="1">
    <source>
        <dbReference type="SAM" id="Coils"/>
    </source>
</evidence>
<gene>
    <name evidence="2" type="ORF">OJAV_G00209010</name>
</gene>
<dbReference type="Proteomes" id="UP000283210">
    <property type="component" value="Chromosome 21"/>
</dbReference>
<dbReference type="Gene3D" id="1.20.5.340">
    <property type="match status" value="1"/>
</dbReference>
<dbReference type="OrthoDB" id="10059413at2759"/>
<organism evidence="2 3">
    <name type="scientific">Oryzias javanicus</name>
    <name type="common">Javanese ricefish</name>
    <name type="synonym">Aplocheilus javanicus</name>
    <dbReference type="NCBI Taxonomy" id="123683"/>
    <lineage>
        <taxon>Eukaryota</taxon>
        <taxon>Metazoa</taxon>
        <taxon>Chordata</taxon>
        <taxon>Craniata</taxon>
        <taxon>Vertebrata</taxon>
        <taxon>Euteleostomi</taxon>
        <taxon>Actinopterygii</taxon>
        <taxon>Neopterygii</taxon>
        <taxon>Teleostei</taxon>
        <taxon>Neoteleostei</taxon>
        <taxon>Acanthomorphata</taxon>
        <taxon>Ovalentaria</taxon>
        <taxon>Atherinomorphae</taxon>
        <taxon>Beloniformes</taxon>
        <taxon>Adrianichthyidae</taxon>
        <taxon>Oryziinae</taxon>
        <taxon>Oryzias</taxon>
    </lineage>
</organism>
<keyword evidence="3" id="KW-1185">Reference proteome</keyword>
<reference evidence="2 3" key="2">
    <citation type="submission" date="2019-01" db="EMBL/GenBank/DDBJ databases">
        <title>A chromosome length genome reference of the Java medaka (oryzias javanicus).</title>
        <authorList>
            <person name="Herpin A."/>
            <person name="Takehana Y."/>
            <person name="Naruse K."/>
            <person name="Ansai S."/>
            <person name="Kawaguchi M."/>
        </authorList>
    </citation>
    <scope>NUCLEOTIDE SEQUENCE [LARGE SCALE GENOMIC DNA]</scope>
    <source>
        <strain evidence="2">RS831</strain>
        <tissue evidence="2">Whole body</tissue>
    </source>
</reference>
<dbReference type="FunFam" id="3.30.70.1820:FF:000004">
    <property type="entry name" value="Uncharacterized protein"/>
    <property type="match status" value="1"/>
</dbReference>
<protein>
    <recommendedName>
        <fullName evidence="4">L1 transposable element RRM domain-containing protein</fullName>
    </recommendedName>
</protein>
<dbReference type="EMBL" id="CM012457">
    <property type="protein sequence ID" value="RVE58376.1"/>
    <property type="molecule type" value="Genomic_DNA"/>
</dbReference>
<accession>A0A3S2LPI9</accession>
<sequence length="295" mass="33002">MPQKKTSRSRTQQSNLSNFATKLIANGKAMEASAGAAANAGEQTGTTGGSDASLGGIMTAINNMKTEFSSRFDDISAAIEGVRKDIKDCSERVAQAEVRISATEDNVTELYGRMKRLEGKNKELEDKVLDLEARSRRSNVRLVGLPEGAEGSDICGFLEGWIPEVLELGSLRGKLAVERAHRLGPPRERGAPRTLIVNFLSYKDKEMVMKAARAKRQILFKNQQVRFYQDMAAEMHKKLKEFEGARRQLRSLGLRYGMIPPARLILTYKNHTHIFNKAEEAEEFIKKIRSENQQN</sequence>
<keyword evidence="1" id="KW-0175">Coiled coil</keyword>
<evidence type="ECO:0000313" key="2">
    <source>
        <dbReference type="EMBL" id="RVE58376.1"/>
    </source>
</evidence>
<name>A0A3S2LPI9_ORYJA</name>
<evidence type="ECO:0000313" key="3">
    <source>
        <dbReference type="Proteomes" id="UP000283210"/>
    </source>
</evidence>
<dbReference type="AlphaFoldDB" id="A0A3S2LPI9"/>
<dbReference type="InterPro" id="IPR004244">
    <property type="entry name" value="Transposase_22"/>
</dbReference>
<dbReference type="Gene3D" id="3.30.70.1820">
    <property type="entry name" value="L1 transposable element, RRM domain"/>
    <property type="match status" value="1"/>
</dbReference>
<dbReference type="PANTHER" id="PTHR11505">
    <property type="entry name" value="L1 TRANSPOSABLE ELEMENT-RELATED"/>
    <property type="match status" value="1"/>
</dbReference>
<proteinExistence type="predicted"/>
<evidence type="ECO:0008006" key="4">
    <source>
        <dbReference type="Google" id="ProtNLM"/>
    </source>
</evidence>
<reference evidence="2 3" key="1">
    <citation type="submission" date="2018-11" db="EMBL/GenBank/DDBJ databases">
        <authorList>
            <person name="Lopez-Roques C."/>
            <person name="Donnadieu C."/>
            <person name="Bouchez O."/>
            <person name="Klopp C."/>
            <person name="Cabau C."/>
            <person name="Zahm M."/>
        </authorList>
    </citation>
    <scope>NUCLEOTIDE SEQUENCE [LARGE SCALE GENOMIC DNA]</scope>
    <source>
        <strain evidence="2">RS831</strain>
        <tissue evidence="2">Whole body</tissue>
    </source>
</reference>
<feature type="coiled-coil region" evidence="1">
    <location>
        <begin position="79"/>
        <end position="141"/>
    </location>
</feature>